<dbReference type="EMBL" id="CAKOGL010000026">
    <property type="protein sequence ID" value="CAH2103790.1"/>
    <property type="molecule type" value="Genomic_DNA"/>
</dbReference>
<dbReference type="Proteomes" id="UP001153954">
    <property type="component" value="Unassembled WGS sequence"/>
</dbReference>
<dbReference type="AlphaFoldDB" id="A0AAU9V402"/>
<reference evidence="1" key="1">
    <citation type="submission" date="2022-03" db="EMBL/GenBank/DDBJ databases">
        <authorList>
            <person name="Tunstrom K."/>
        </authorList>
    </citation>
    <scope>NUCLEOTIDE SEQUENCE</scope>
</reference>
<organism evidence="1 2">
    <name type="scientific">Euphydryas editha</name>
    <name type="common">Edith's checkerspot</name>
    <dbReference type="NCBI Taxonomy" id="104508"/>
    <lineage>
        <taxon>Eukaryota</taxon>
        <taxon>Metazoa</taxon>
        <taxon>Ecdysozoa</taxon>
        <taxon>Arthropoda</taxon>
        <taxon>Hexapoda</taxon>
        <taxon>Insecta</taxon>
        <taxon>Pterygota</taxon>
        <taxon>Neoptera</taxon>
        <taxon>Endopterygota</taxon>
        <taxon>Lepidoptera</taxon>
        <taxon>Glossata</taxon>
        <taxon>Ditrysia</taxon>
        <taxon>Papilionoidea</taxon>
        <taxon>Nymphalidae</taxon>
        <taxon>Nymphalinae</taxon>
        <taxon>Euphydryas</taxon>
    </lineage>
</organism>
<sequence>MWPVHCQFVLQIHWAISATFQRSKEEVHSLNLDPWGRPSRMVKGKLRHWTPPSTQILQPQVLNCVIETLLPTRLRIKNAAPGLDGIPGRIWVKCLKVDEI</sequence>
<name>A0AAU9V402_EUPED</name>
<protein>
    <submittedName>
        <fullName evidence="1">Uncharacterized protein</fullName>
    </submittedName>
</protein>
<keyword evidence="2" id="KW-1185">Reference proteome</keyword>
<comment type="caution">
    <text evidence="1">The sequence shown here is derived from an EMBL/GenBank/DDBJ whole genome shotgun (WGS) entry which is preliminary data.</text>
</comment>
<evidence type="ECO:0000313" key="1">
    <source>
        <dbReference type="EMBL" id="CAH2103790.1"/>
    </source>
</evidence>
<accession>A0AAU9V402</accession>
<gene>
    <name evidence="1" type="ORF">EEDITHA_LOCUS18257</name>
</gene>
<proteinExistence type="predicted"/>
<evidence type="ECO:0000313" key="2">
    <source>
        <dbReference type="Proteomes" id="UP001153954"/>
    </source>
</evidence>